<dbReference type="GO" id="GO:0005576">
    <property type="term" value="C:extracellular region"/>
    <property type="evidence" value="ECO:0007669"/>
    <property type="project" value="UniProtKB-SubCell"/>
</dbReference>
<keyword evidence="10" id="KW-1185">Reference proteome</keyword>
<protein>
    <recommendedName>
        <fullName evidence="4">Flagellar hook-associated protein 1</fullName>
    </recommendedName>
</protein>
<feature type="domain" description="Flagellar hook-associated protein FlgK helical" evidence="8">
    <location>
        <begin position="96"/>
        <end position="342"/>
    </location>
</feature>
<reference evidence="9 10" key="1">
    <citation type="submission" date="2020-05" db="EMBL/GenBank/DDBJ databases">
        <title>Sulfurimonas marisnigri, sp. nov., and Sulfurimonas baltica, sp. nov., manganese oxide reducing chemolithoautotrophs of the class Epsilonproteobacteria isolated from the pelagic redoxclines of the Black and Baltic Seas and emended description of the genus Sulfurimonas.</title>
        <authorList>
            <person name="Henkel J.V."/>
            <person name="Laudan C."/>
            <person name="Werner J."/>
            <person name="Neu T."/>
            <person name="Plewe S."/>
            <person name="Sproer C."/>
            <person name="Bunk B."/>
            <person name="Schulz-Vogt H.N."/>
        </authorList>
    </citation>
    <scope>NUCLEOTIDE SEQUENCE [LARGE SCALE GENOMIC DNA]</scope>
    <source>
        <strain evidence="9 10">SoZ1</strain>
    </source>
</reference>
<evidence type="ECO:0000256" key="4">
    <source>
        <dbReference type="ARBA" id="ARBA00016244"/>
    </source>
</evidence>
<keyword evidence="9" id="KW-0969">Cilium</keyword>
<dbReference type="SUPFAM" id="SSF64518">
    <property type="entry name" value="Phase 1 flagellin"/>
    <property type="match status" value="1"/>
</dbReference>
<evidence type="ECO:0000313" key="9">
    <source>
        <dbReference type="EMBL" id="QOY55203.1"/>
    </source>
</evidence>
<evidence type="ECO:0000256" key="1">
    <source>
        <dbReference type="ARBA" id="ARBA00004365"/>
    </source>
</evidence>
<dbReference type="Proteomes" id="UP000593836">
    <property type="component" value="Chromosome"/>
</dbReference>
<keyword evidence="9" id="KW-0966">Cell projection</keyword>
<dbReference type="AlphaFoldDB" id="A0A7S7M293"/>
<keyword evidence="6" id="KW-0975">Bacterial flagellum</keyword>
<dbReference type="Pfam" id="PF22638">
    <property type="entry name" value="FlgK_D1"/>
    <property type="match status" value="1"/>
</dbReference>
<feature type="domain" description="Flagellar basal-body/hook protein C-terminal" evidence="7">
    <location>
        <begin position="585"/>
        <end position="626"/>
    </location>
</feature>
<gene>
    <name evidence="9" type="primary">flgK</name>
    <name evidence="9" type="ORF">HUE87_02895</name>
</gene>
<dbReference type="GO" id="GO:0009424">
    <property type="term" value="C:bacterial-type flagellum hook"/>
    <property type="evidence" value="ECO:0007669"/>
    <property type="project" value="InterPro"/>
</dbReference>
<dbReference type="PANTHER" id="PTHR30033:SF1">
    <property type="entry name" value="FLAGELLAR HOOK-ASSOCIATED PROTEIN 1"/>
    <property type="match status" value="1"/>
</dbReference>
<dbReference type="InterPro" id="IPR002371">
    <property type="entry name" value="FlgK"/>
</dbReference>
<evidence type="ECO:0000313" key="10">
    <source>
        <dbReference type="Proteomes" id="UP000593836"/>
    </source>
</evidence>
<evidence type="ECO:0000256" key="6">
    <source>
        <dbReference type="ARBA" id="ARBA00023143"/>
    </source>
</evidence>
<dbReference type="Pfam" id="PF06429">
    <property type="entry name" value="Flg_bbr_C"/>
    <property type="match status" value="1"/>
</dbReference>
<accession>A0A7S7M293</accession>
<organism evidence="9 10">
    <name type="scientific">Candidatus Sulfurimonas marisnigri</name>
    <dbReference type="NCBI Taxonomy" id="2740405"/>
    <lineage>
        <taxon>Bacteria</taxon>
        <taxon>Pseudomonadati</taxon>
        <taxon>Campylobacterota</taxon>
        <taxon>Epsilonproteobacteria</taxon>
        <taxon>Campylobacterales</taxon>
        <taxon>Sulfurimonadaceae</taxon>
        <taxon>Sulfurimonas</taxon>
    </lineage>
</organism>
<dbReference type="GO" id="GO:0005198">
    <property type="term" value="F:structural molecule activity"/>
    <property type="evidence" value="ECO:0007669"/>
    <property type="project" value="InterPro"/>
</dbReference>
<comment type="similarity">
    <text evidence="3">Belongs to the flagella basal body rod proteins family.</text>
</comment>
<evidence type="ECO:0000256" key="2">
    <source>
        <dbReference type="ARBA" id="ARBA00004613"/>
    </source>
</evidence>
<evidence type="ECO:0000256" key="3">
    <source>
        <dbReference type="ARBA" id="ARBA00009677"/>
    </source>
</evidence>
<evidence type="ECO:0000259" key="7">
    <source>
        <dbReference type="Pfam" id="PF06429"/>
    </source>
</evidence>
<evidence type="ECO:0000256" key="5">
    <source>
        <dbReference type="ARBA" id="ARBA00022525"/>
    </source>
</evidence>
<dbReference type="PANTHER" id="PTHR30033">
    <property type="entry name" value="FLAGELLAR HOOK-ASSOCIATED PROTEIN 1"/>
    <property type="match status" value="1"/>
</dbReference>
<dbReference type="EMBL" id="CP054493">
    <property type="protein sequence ID" value="QOY55203.1"/>
    <property type="molecule type" value="Genomic_DNA"/>
</dbReference>
<dbReference type="NCBIfam" id="TIGR02492">
    <property type="entry name" value="flgK_ends"/>
    <property type="match status" value="1"/>
</dbReference>
<dbReference type="RefSeq" id="WP_194367245.1">
    <property type="nucleotide sequence ID" value="NZ_CP054493.1"/>
</dbReference>
<sequence length="629" mass="68372">MPSIFSSLNIGYTGLSASQVGIDTTAHNISNADSDGYTRQRVVTTAATPINSTSGNIGNGTEILAIERIFDNFVFDRYVTLSSDKEFSDYEKKTLQELSSYFPEIDNVGIKASMQEYYNMWQSFSDNPDNDAIKLALAKQTEALSDHITQVQNQVTSLQAQINDELAVNVNEVNSLAKELSELNLSIATAENGSDYTANDLRDKRNVLERDLSRLIGSNVNSGLIKSNINIDSSSNIKTETYLLSVNGFNIVDGNTFHPIHISKASNPKGFYEISYERQDGTLLPMAEKISGGKIGAILDLRGGAIDTTSGLPVDGTIQNVVSELDAFAQALIEATNNLYAQTPTTKMESNPISGLIGSDPLLSSSLNFKEGTFDLIIYDIDGNEASRRSITIDPTTTMTGPIGSNSIEAQIGAQIDDNNDGNANNDIDNFFKNGFNFVNYASGDSGLELSIDPLSKSKGYTFSIEDTLKDGSFDSGTNFAGVLGLNRFFDGNSAKNIDLNLSFKDNPTLLSSGYSSTTGDNRLALDMIQQQFEKYDFNIGSTTYNSTMYGMFDIIATEVGTATNSAMVRNDTVTAQFNATEMEYSSVSKVSMDEEMTNLIRYQTAYGAAAKIITTIDQMMQTLLGIKQ</sequence>
<keyword evidence="5" id="KW-0964">Secreted</keyword>
<comment type="subcellular location">
    <subcellularLocation>
        <location evidence="1">Bacterial flagellum</location>
    </subcellularLocation>
    <subcellularLocation>
        <location evidence="2">Secreted</location>
    </subcellularLocation>
</comment>
<dbReference type="PRINTS" id="PR01005">
    <property type="entry name" value="FLGHOOKAP1"/>
</dbReference>
<dbReference type="KEGG" id="smas:HUE87_02895"/>
<proteinExistence type="inferred from homology"/>
<keyword evidence="9" id="KW-0282">Flagellum</keyword>
<dbReference type="GO" id="GO:0044780">
    <property type="term" value="P:bacterial-type flagellum assembly"/>
    <property type="evidence" value="ECO:0007669"/>
    <property type="project" value="InterPro"/>
</dbReference>
<dbReference type="InterPro" id="IPR010930">
    <property type="entry name" value="Flg_bb/hook_C_dom"/>
</dbReference>
<evidence type="ECO:0000259" key="8">
    <source>
        <dbReference type="Pfam" id="PF22638"/>
    </source>
</evidence>
<dbReference type="InterPro" id="IPR053927">
    <property type="entry name" value="FlgK_helical"/>
</dbReference>
<name>A0A7S7M293_9BACT</name>